<feature type="region of interest" description="Disordered" evidence="1">
    <location>
        <begin position="97"/>
        <end position="218"/>
    </location>
</feature>
<protein>
    <submittedName>
        <fullName evidence="2">HhpF</fullName>
    </submittedName>
</protein>
<name>A0A7M4CBU1_BYSSP</name>
<feature type="compositionally biased region" description="Gly residues" evidence="1">
    <location>
        <begin position="138"/>
        <end position="148"/>
    </location>
</feature>
<feature type="compositionally biased region" description="Polar residues" evidence="1">
    <location>
        <begin position="36"/>
        <end position="54"/>
    </location>
</feature>
<dbReference type="EMBL" id="MT022027">
    <property type="protein sequence ID" value="QOD95010.1"/>
    <property type="molecule type" value="Genomic_DNA"/>
</dbReference>
<evidence type="ECO:0000256" key="1">
    <source>
        <dbReference type="SAM" id="MobiDB-lite"/>
    </source>
</evidence>
<evidence type="ECO:0000313" key="2">
    <source>
        <dbReference type="EMBL" id="QOD95010.1"/>
    </source>
</evidence>
<feature type="compositionally biased region" description="Low complexity" evidence="1">
    <location>
        <begin position="13"/>
        <end position="29"/>
    </location>
</feature>
<gene>
    <name evidence="2" type="primary">hhpF</name>
</gene>
<feature type="compositionally biased region" description="Basic and acidic residues" evidence="1">
    <location>
        <begin position="209"/>
        <end position="218"/>
    </location>
</feature>
<accession>A0A7M4CBU1</accession>
<reference evidence="2" key="1">
    <citation type="journal article" date="2020" name="bioRxiv">
        <title>Eukaryotic transposable elements as cargo carriers: the forging of metal resistance in the fungus Paecilomyces variotii.</title>
        <authorList>
            <person name="Urquhart A.S."/>
            <person name="Chong N.F."/>
            <person name="Yang Y."/>
            <person name="Idnurm A."/>
        </authorList>
    </citation>
    <scope>NUCLEOTIDE SEQUENCE</scope>
    <source>
        <strain evidence="2">CBS 144490</strain>
    </source>
</reference>
<feature type="compositionally biased region" description="Gly residues" evidence="1">
    <location>
        <begin position="97"/>
        <end position="107"/>
    </location>
</feature>
<feature type="compositionally biased region" description="Basic and acidic residues" evidence="1">
    <location>
        <begin position="149"/>
        <end position="159"/>
    </location>
</feature>
<sequence length="218" mass="22882">MSEMSGLLGKVAGQLSGQKSSQSSNGSSGLMHKMTDTLTGQKHPQDSQNYQATRPYSEEPSALSGYQPGQFIPAESQRYNEPRYQEGHGNYGTPSGGFGGHGDGRGFYPGESTNGHGSHGGYGIPAPHERKYSSHQAGYGGRGASGGHDLGEHRREYPEGGHNAPSSYEGHGEYRGGHNGPVNYAAGHGERGVSHNNSGHGGYGSGHGQYDEAYHGGH</sequence>
<proteinExistence type="predicted"/>
<feature type="region of interest" description="Disordered" evidence="1">
    <location>
        <begin position="1"/>
        <end position="69"/>
    </location>
</feature>
<organism evidence="2">
    <name type="scientific">Byssochlamys spectabilis</name>
    <name type="common">Paecilomyces variotii</name>
    <dbReference type="NCBI Taxonomy" id="264951"/>
    <lineage>
        <taxon>Eukaryota</taxon>
        <taxon>Fungi</taxon>
        <taxon>Dikarya</taxon>
        <taxon>Ascomycota</taxon>
        <taxon>Pezizomycotina</taxon>
        <taxon>Eurotiomycetes</taxon>
        <taxon>Eurotiomycetidae</taxon>
        <taxon>Eurotiales</taxon>
        <taxon>Thermoascaceae</taxon>
        <taxon>Paecilomyces</taxon>
    </lineage>
</organism>
<dbReference type="AlphaFoldDB" id="A0A7M4CBU1"/>